<name>A0A2W4C2G9_9HYPH</name>
<dbReference type="Pfam" id="PF00126">
    <property type="entry name" value="HTH_1"/>
    <property type="match status" value="1"/>
</dbReference>
<keyword evidence="3" id="KW-0238">DNA-binding</keyword>
<dbReference type="Gene3D" id="3.40.190.290">
    <property type="match status" value="1"/>
</dbReference>
<dbReference type="OrthoDB" id="9786526at2"/>
<keyword evidence="4" id="KW-0804">Transcription</keyword>
<dbReference type="AlphaFoldDB" id="A0A2W4C2G9"/>
<evidence type="ECO:0000313" key="6">
    <source>
        <dbReference type="EMBL" id="PZM08019.1"/>
    </source>
</evidence>
<sequence length="297" mass="31982">MNTEDVAVYVSAVTAGSLSEAARRLGISPMLATRRLASLETTLGVRLLHRTTRSLALTSEGETFLPFAQALMDNEQEARTLLRAEGTGAAGLLRVSVPVSFGLKLVAPLIPRLLEDNPELRISLDLSDHLPDLISTGSDLAIRIARLKDSSLIAQKLAANPRSLVASPGYLEGRPPPKTIEDLVKHDCLPISGVTHWTFMRANTEIHVRLGSRFSSTSIAGCHAACLAGGGIALLSNWNVSQDTNRGRLVRIQLEDAAPETIAIWAVYPTSRLVLPKVRVFIAALRSLLADPGFDND</sequence>
<reference evidence="6 7" key="1">
    <citation type="journal article" date="2018" name="Sci. Rep.">
        <title>Rhizobium tumorigenes sp. nov., a novel plant tumorigenic bacterium isolated from cane gall tumors on thornless blackberry.</title>
        <authorList>
            <person name="Kuzmanovi N."/>
            <person name="Smalla K."/>
            <person name="Gronow S."/>
            <person name="PuBawska J."/>
        </authorList>
    </citation>
    <scope>NUCLEOTIDE SEQUENCE [LARGE SCALE GENOMIC DNA]</scope>
    <source>
        <strain evidence="6 7">CCBAU 85046</strain>
    </source>
</reference>
<dbReference type="PROSITE" id="PS50931">
    <property type="entry name" value="HTH_LYSR"/>
    <property type="match status" value="1"/>
</dbReference>
<evidence type="ECO:0000256" key="3">
    <source>
        <dbReference type="ARBA" id="ARBA00023125"/>
    </source>
</evidence>
<dbReference type="GO" id="GO:0006351">
    <property type="term" value="P:DNA-templated transcription"/>
    <property type="evidence" value="ECO:0007669"/>
    <property type="project" value="TreeGrafter"/>
</dbReference>
<evidence type="ECO:0000256" key="1">
    <source>
        <dbReference type="ARBA" id="ARBA00009437"/>
    </source>
</evidence>
<accession>A0A2W4C2G9</accession>
<dbReference type="RefSeq" id="WP_111164059.1">
    <property type="nucleotide sequence ID" value="NZ_PCDP01000076.1"/>
</dbReference>
<dbReference type="EMBL" id="PCDP01000076">
    <property type="protein sequence ID" value="PZM08019.1"/>
    <property type="molecule type" value="Genomic_DNA"/>
</dbReference>
<dbReference type="InterPro" id="IPR005119">
    <property type="entry name" value="LysR_subst-bd"/>
</dbReference>
<evidence type="ECO:0000256" key="2">
    <source>
        <dbReference type="ARBA" id="ARBA00023015"/>
    </source>
</evidence>
<evidence type="ECO:0000256" key="4">
    <source>
        <dbReference type="ARBA" id="ARBA00023163"/>
    </source>
</evidence>
<protein>
    <submittedName>
        <fullName evidence="6">LysR family transcriptional regulator</fullName>
    </submittedName>
</protein>
<organism evidence="6 7">
    <name type="scientific">Rhizobium tubonense</name>
    <dbReference type="NCBI Taxonomy" id="484088"/>
    <lineage>
        <taxon>Bacteria</taxon>
        <taxon>Pseudomonadati</taxon>
        <taxon>Pseudomonadota</taxon>
        <taxon>Alphaproteobacteria</taxon>
        <taxon>Hyphomicrobiales</taxon>
        <taxon>Rhizobiaceae</taxon>
        <taxon>Rhizobium/Agrobacterium group</taxon>
        <taxon>Rhizobium</taxon>
    </lineage>
</organism>
<evidence type="ECO:0000313" key="7">
    <source>
        <dbReference type="Proteomes" id="UP000248925"/>
    </source>
</evidence>
<dbReference type="Gene3D" id="1.10.10.10">
    <property type="entry name" value="Winged helix-like DNA-binding domain superfamily/Winged helix DNA-binding domain"/>
    <property type="match status" value="1"/>
</dbReference>
<dbReference type="InterPro" id="IPR036388">
    <property type="entry name" value="WH-like_DNA-bd_sf"/>
</dbReference>
<dbReference type="GO" id="GO:0043565">
    <property type="term" value="F:sequence-specific DNA binding"/>
    <property type="evidence" value="ECO:0007669"/>
    <property type="project" value="TreeGrafter"/>
</dbReference>
<dbReference type="SUPFAM" id="SSF46785">
    <property type="entry name" value="Winged helix' DNA-binding domain"/>
    <property type="match status" value="1"/>
</dbReference>
<gene>
    <name evidence="6" type="ORF">CPY51_30175</name>
</gene>
<feature type="domain" description="HTH lysR-type" evidence="5">
    <location>
        <begin position="1"/>
        <end position="58"/>
    </location>
</feature>
<dbReference type="GO" id="GO:0003700">
    <property type="term" value="F:DNA-binding transcription factor activity"/>
    <property type="evidence" value="ECO:0007669"/>
    <property type="project" value="InterPro"/>
</dbReference>
<dbReference type="CDD" id="cd08422">
    <property type="entry name" value="PBP2_CrgA_like"/>
    <property type="match status" value="1"/>
</dbReference>
<dbReference type="Proteomes" id="UP000248925">
    <property type="component" value="Unassembled WGS sequence"/>
</dbReference>
<dbReference type="InterPro" id="IPR036390">
    <property type="entry name" value="WH_DNA-bd_sf"/>
</dbReference>
<comment type="similarity">
    <text evidence="1">Belongs to the LysR transcriptional regulatory family.</text>
</comment>
<proteinExistence type="inferred from homology"/>
<dbReference type="InterPro" id="IPR000847">
    <property type="entry name" value="LysR_HTH_N"/>
</dbReference>
<keyword evidence="7" id="KW-1185">Reference proteome</keyword>
<dbReference type="Pfam" id="PF03466">
    <property type="entry name" value="LysR_substrate"/>
    <property type="match status" value="1"/>
</dbReference>
<keyword evidence="2" id="KW-0805">Transcription regulation</keyword>
<evidence type="ECO:0000259" key="5">
    <source>
        <dbReference type="PROSITE" id="PS50931"/>
    </source>
</evidence>
<dbReference type="PANTHER" id="PTHR30537:SF5">
    <property type="entry name" value="HTH-TYPE TRANSCRIPTIONAL ACTIVATOR TTDR-RELATED"/>
    <property type="match status" value="1"/>
</dbReference>
<comment type="caution">
    <text evidence="6">The sequence shown here is derived from an EMBL/GenBank/DDBJ whole genome shotgun (WGS) entry which is preliminary data.</text>
</comment>
<dbReference type="InterPro" id="IPR058163">
    <property type="entry name" value="LysR-type_TF_proteobact-type"/>
</dbReference>
<dbReference type="PANTHER" id="PTHR30537">
    <property type="entry name" value="HTH-TYPE TRANSCRIPTIONAL REGULATOR"/>
    <property type="match status" value="1"/>
</dbReference>
<dbReference type="SUPFAM" id="SSF53850">
    <property type="entry name" value="Periplasmic binding protein-like II"/>
    <property type="match status" value="1"/>
</dbReference>